<dbReference type="EMBL" id="LS997621">
    <property type="protein sequence ID" value="SYZ65972.1"/>
    <property type="molecule type" value="Genomic_DNA"/>
</dbReference>
<dbReference type="KEGG" id="lbz:LBRM_22_1500"/>
<sequence length="1543" mass="166406">MLAVRKLVEPTAVSAVCVLHLEANAATPAPWGNRAVALAAMAESIHVFDLAPISEITSPASPSSSPLRFQFCARGHVFNVGCGVSGLLALANQCFAVWTRDQECLLVRYQANLAHSPASCTSVADACRVYGADGRPSPSHHKEHHWYVVRRLRLWCPDASELLPAPEMGVNEGMDTIFIRFSEKHIFLLCLKWAPACTPGDKGNLSANTLRICRWYTGNYMRAYAGTGFHYPTQSCSVATRRPRESKTDHQARLEQLWQSCSPFASIPDEDLIAGHSVGELARHKEAETQGAAAKYATVSPSSPTNDYCGVSGVWLRREPYTTSSPLMPSPAQYCGSPLGGFANVRGTGRNTAVHHAPPTLFGSRVVALKDKYASPHKRAIAVVAPRRSGQQVVDWLLLVMVSTDSYTAVYHLQRRHTPLTAPHLVLEGVVHDTAYPRQVLLCTHSGDAINDVWVALSDGVVTRLSVSALRSRWRAGGEGTNMGWPRISVSGLPPSFYCRHMRPADDLIGADPHLNSPGSVGGDTSAYPCTGRYAIFSDGVQDVYVVDLVMCQVVAAMAADGPMTDICEAPHGFVASFAKGVLRYLQPGVPLYVCGTATLAGVTDALHVARVRCSTASESDSDGVAPGVYLMASTRFTSQLFFVEENGIRATAANGWAYVMDEPTLAFGAGTATLAQCTATRWRVGGIVHTLPRAFLHAAVEELPIFGLVCVGIVVTAKHDTCALLGVGTRSGVDILRIADVTCVPWSCVTMTALGDGVAAQVVMGRWEGGVTVAQLECAPQTSWRCVVAYTVYPMFGTGAPVQRLLSLPRAGTYGRWMATHTSGEVSILTAAPLSDCGAEAAAAVAAGMREQPHAWAAAKNVQGGSGVPLTATAAVPLLRAGGGDELNGFDGALLQPRDGAVLFFAVSLEGADRRTPPLMRWHREEDEADVAWHTQLEHTVRAVLEPLDAAQARTSLWREAILLERRTITGTLAYDLLVVHHDKLTLLALDRHLFSHDQRAAREAPLRTRAYALVFAAPTRYICTHQVTLSQTATTRGTLLGVVSSPDGEDGGLMLCVVVTEAELTTRLTTVRMATLLTLDSVVLYDHIAHWMASVPTPSRTANHNVAPLFLLCTLHVPSGDVQLQVVTGNPLRVVSSVTLEDVAAPPDAKGEDVSIDGSVELVPSHANGSGELGMSEVLVTVAVGYGTHLFALRGHTLYFQHCVVAPECVSAVVLCYPVVTVCTQGETNVYLQVYPVHDTTESLAPSYTAATTKLLKEYGKVSWKMRVEAREPSLGACVIAQASLYDRCVRTDVEGDVSVMFTSFMPAFSPTKPRAALRVNREDAYIGSADWPQSFLTHAVRLPSVPTKARVVRRADAIHCRFPRQLGCNGRHITLQSLSQRQDGSARLLLLPCHDGGLYSACELPFSIAHPLMRLEQVITDTYALDLSATVHPSLPGRLQHTCHLRPFHVVHSLQPVVGIQRALKQACIMVDAVNEYFMLREVVRAGWGRGGITAKESMSDEAAARRKFIALDDVVQTLLAEEYNGAYTVDDCAEILNLS</sequence>
<dbReference type="Proteomes" id="UP000319462">
    <property type="component" value="Chromosome 22"/>
</dbReference>
<organism evidence="1 2">
    <name type="scientific">Leishmania braziliensis MHOM/BR/75/M2904</name>
    <dbReference type="NCBI Taxonomy" id="420245"/>
    <lineage>
        <taxon>Eukaryota</taxon>
        <taxon>Discoba</taxon>
        <taxon>Euglenozoa</taxon>
        <taxon>Kinetoplastea</taxon>
        <taxon>Metakinetoplastina</taxon>
        <taxon>Trypanosomatida</taxon>
        <taxon>Trypanosomatidae</taxon>
        <taxon>Leishmaniinae</taxon>
        <taxon>Leishmania</taxon>
        <taxon>Leishmania braziliensis species complex</taxon>
    </lineage>
</organism>
<proteinExistence type="predicted"/>
<gene>
    <name evidence="1" type="ORF">LBRM2904_22.1460</name>
</gene>
<accession>A0A3P3Z746</accession>
<dbReference type="RefSeq" id="XP_001565067.1">
    <property type="nucleotide sequence ID" value="XM_001565017.1"/>
</dbReference>
<evidence type="ECO:0000313" key="2">
    <source>
        <dbReference type="Proteomes" id="UP000319462"/>
    </source>
</evidence>
<dbReference type="VEuPathDB" id="TriTrypDB:LbrM.22.1500"/>
<protein>
    <submittedName>
        <fullName evidence="1">Hypothetical_protein</fullName>
    </submittedName>
</protein>
<evidence type="ECO:0000313" key="1">
    <source>
        <dbReference type="EMBL" id="SYZ65972.1"/>
    </source>
</evidence>
<name>A0A3P3Z746_LEIBR</name>
<reference evidence="1 2" key="1">
    <citation type="submission" date="2018-09" db="EMBL/GenBank/DDBJ databases">
        <authorList>
            <person name="Peiro R."/>
            <person name="Begona"/>
            <person name="Cbmso G."/>
            <person name="Lopez M."/>
            <person name="Gonzalez S."/>
        </authorList>
    </citation>
    <scope>NUCLEOTIDE SEQUENCE [LARGE SCALE GENOMIC DNA]</scope>
</reference>